<accession>A0A2X2ENG8</accession>
<gene>
    <name evidence="2" type="ORF">IRZ65_23070</name>
    <name evidence="3" type="ORF">NCTC11842_02644</name>
</gene>
<dbReference type="Proteomes" id="UP000626180">
    <property type="component" value="Unassembled WGS sequence"/>
</dbReference>
<sequence>MPDIDIHQDPFVQGLKERLPSDLKESFTEEQLQALKVAFGARQWGKHAIDLRATFKLWRWRYYCVFLVGRNRRDLSRRQHELSQMAKALVIAVFLLFSVAVGLVILYLIKSALNIDIFPNFSFGVWDWFKSQFN</sequence>
<protein>
    <submittedName>
        <fullName evidence="2">3-phosphoshikimate 1-carboxyvinyltransferase</fullName>
    </submittedName>
</protein>
<evidence type="ECO:0000313" key="2">
    <source>
        <dbReference type="EMBL" id="MBF8643548.1"/>
    </source>
</evidence>
<dbReference type="EMBL" id="JADMCD010000018">
    <property type="protein sequence ID" value="MBF8643548.1"/>
    <property type="molecule type" value="Genomic_DNA"/>
</dbReference>
<evidence type="ECO:0000256" key="1">
    <source>
        <dbReference type="SAM" id="Phobius"/>
    </source>
</evidence>
<dbReference type="EMBL" id="UAUF01000012">
    <property type="protein sequence ID" value="SPZ08160.1"/>
    <property type="molecule type" value="Genomic_DNA"/>
</dbReference>
<keyword evidence="1" id="KW-0812">Transmembrane</keyword>
<dbReference type="RefSeq" id="WP_010794849.1">
    <property type="nucleotide sequence ID" value="NZ_CP069262.1"/>
</dbReference>
<evidence type="ECO:0000313" key="3">
    <source>
        <dbReference type="EMBL" id="SPZ08160.1"/>
    </source>
</evidence>
<evidence type="ECO:0000313" key="5">
    <source>
        <dbReference type="Proteomes" id="UP000626180"/>
    </source>
</evidence>
<reference evidence="2 5" key="2">
    <citation type="submission" date="2020-10" db="EMBL/GenBank/DDBJ databases">
        <title>Genome sequences of Pseudomonas isolates.</title>
        <authorList>
            <person name="Wessels L."/>
            <person name="Reich F."/>
            <person name="Hammerl J."/>
        </authorList>
    </citation>
    <scope>NUCLEOTIDE SEQUENCE [LARGE SCALE GENOMIC DNA]</scope>
    <source>
        <strain evidence="2 5">20-MO00624-0</strain>
    </source>
</reference>
<name>A0A2X2ENG8_PSELU</name>
<dbReference type="AlphaFoldDB" id="A0A2X2ENG8"/>
<keyword evidence="5" id="KW-1185">Reference proteome</keyword>
<organism evidence="3 4">
    <name type="scientific">Pseudomonas luteola</name>
    <dbReference type="NCBI Taxonomy" id="47886"/>
    <lineage>
        <taxon>Bacteria</taxon>
        <taxon>Pseudomonadati</taxon>
        <taxon>Pseudomonadota</taxon>
        <taxon>Gammaproteobacteria</taxon>
        <taxon>Pseudomonadales</taxon>
        <taxon>Pseudomonadaceae</taxon>
        <taxon>Pseudomonas</taxon>
    </lineage>
</organism>
<reference evidence="3 4" key="1">
    <citation type="submission" date="2018-06" db="EMBL/GenBank/DDBJ databases">
        <authorList>
            <consortium name="Pathogen Informatics"/>
            <person name="Doyle S."/>
        </authorList>
    </citation>
    <scope>NUCLEOTIDE SEQUENCE [LARGE SCALE GENOMIC DNA]</scope>
    <source>
        <strain evidence="3 4">NCTC11842</strain>
    </source>
</reference>
<evidence type="ECO:0000313" key="4">
    <source>
        <dbReference type="Proteomes" id="UP000250443"/>
    </source>
</evidence>
<proteinExistence type="predicted"/>
<keyword evidence="1" id="KW-1133">Transmembrane helix</keyword>
<feature type="transmembrane region" description="Helical" evidence="1">
    <location>
        <begin position="88"/>
        <end position="109"/>
    </location>
</feature>
<keyword evidence="1" id="KW-0472">Membrane</keyword>
<dbReference type="Proteomes" id="UP000250443">
    <property type="component" value="Unassembled WGS sequence"/>
</dbReference>